<reference evidence="6 9" key="3">
    <citation type="journal article" date="2024" name="Syst. Appl. Microbiol.">
        <title>Evidence for the occurrence of Acinetobacter faecalis in cattle feces and its emended description.</title>
        <authorList>
            <person name="Kyselkova M."/>
            <person name="Xanthopoulou K."/>
            <person name="Shestivska V."/>
            <person name="Spanelova P."/>
            <person name="Maixnerova M."/>
            <person name="Higgins P.G."/>
            <person name="Nemec A."/>
        </authorList>
    </citation>
    <scope>NUCLEOTIDE SEQUENCE [LARGE SCALE GENOMIC DNA]</scope>
    <source>
        <strain evidence="6 9">ANC 7225</strain>
    </source>
</reference>
<dbReference type="SUPFAM" id="SSF48498">
    <property type="entry name" value="Tetracyclin repressor-like, C-terminal domain"/>
    <property type="match status" value="1"/>
</dbReference>
<dbReference type="InterPro" id="IPR009057">
    <property type="entry name" value="Homeodomain-like_sf"/>
</dbReference>
<evidence type="ECO:0000313" key="6">
    <source>
        <dbReference type="EMBL" id="MDY6551495.1"/>
    </source>
</evidence>
<dbReference type="PANTHER" id="PTHR30055:SF148">
    <property type="entry name" value="TETR-FAMILY TRANSCRIPTIONAL REGULATOR"/>
    <property type="match status" value="1"/>
</dbReference>
<feature type="domain" description="HTH tetR-type" evidence="5">
    <location>
        <begin position="6"/>
        <end position="66"/>
    </location>
</feature>
<keyword evidence="9" id="KW-1185">Reference proteome</keyword>
<evidence type="ECO:0000259" key="5">
    <source>
        <dbReference type="PROSITE" id="PS50977"/>
    </source>
</evidence>
<dbReference type="Pfam" id="PF00440">
    <property type="entry name" value="TetR_N"/>
    <property type="match status" value="1"/>
</dbReference>
<keyword evidence="2 4" id="KW-0238">DNA-binding</keyword>
<keyword evidence="1" id="KW-0805">Transcription regulation</keyword>
<evidence type="ECO:0000256" key="3">
    <source>
        <dbReference type="ARBA" id="ARBA00023163"/>
    </source>
</evidence>
<evidence type="ECO:0000313" key="9">
    <source>
        <dbReference type="Proteomes" id="UP001284094"/>
    </source>
</evidence>
<reference evidence="6" key="2">
    <citation type="submission" date="2023-11" db="EMBL/GenBank/DDBJ databases">
        <authorList>
            <person name="Kyselkova M."/>
            <person name="Xanthopoulou K."/>
            <person name="Shestivska V."/>
            <person name="Spanelova P."/>
            <person name="Maixnerova M."/>
            <person name="Higgins P.G."/>
            <person name="Nemec A."/>
        </authorList>
    </citation>
    <scope>NUCLEOTIDE SEQUENCE</scope>
    <source>
        <strain evidence="6">ANC 7225</strain>
    </source>
</reference>
<dbReference type="RefSeq" id="WP_154772830.1">
    <property type="nucleotide sequence ID" value="NZ_JAXHPF010000001.1"/>
</dbReference>
<dbReference type="AlphaFoldDB" id="A0A6L6GF54"/>
<evidence type="ECO:0000256" key="2">
    <source>
        <dbReference type="ARBA" id="ARBA00023125"/>
    </source>
</evidence>
<gene>
    <name evidence="7" type="ORF">GIX10_07170</name>
    <name evidence="6" type="ORF">SKM48_12215</name>
</gene>
<dbReference type="GO" id="GO:0000976">
    <property type="term" value="F:transcription cis-regulatory region binding"/>
    <property type="evidence" value="ECO:0007669"/>
    <property type="project" value="TreeGrafter"/>
</dbReference>
<sequence length="188" mass="21959">MEEKCSRKQHEILNAVIEALEEMEYTKLTIEDIAIRAGVGKSTIYRWWKHKSDVVFSAFAYKTESVFDLDFNQSLKFNLQQQLLKLSHALSQGVGRALLVVMAEHRESAGKFFQQYLLPRRELVKKLLQNSIERKEIIADYPFDIMLDSLYAPLHYQIIFFNKIPDEVYISKLVDFILNPILIKNSAE</sequence>
<dbReference type="Pfam" id="PF16859">
    <property type="entry name" value="TetR_C_11"/>
    <property type="match status" value="1"/>
</dbReference>
<dbReference type="InterPro" id="IPR036271">
    <property type="entry name" value="Tet_transcr_reg_TetR-rel_C_sf"/>
</dbReference>
<dbReference type="InterPro" id="IPR050109">
    <property type="entry name" value="HTH-type_TetR-like_transc_reg"/>
</dbReference>
<dbReference type="EMBL" id="WLYL01000018">
    <property type="protein sequence ID" value="MTD11220.1"/>
    <property type="molecule type" value="Genomic_DNA"/>
</dbReference>
<dbReference type="InterPro" id="IPR011075">
    <property type="entry name" value="TetR_C"/>
</dbReference>
<dbReference type="Proteomes" id="UP000473854">
    <property type="component" value="Unassembled WGS sequence"/>
</dbReference>
<dbReference type="InterPro" id="IPR001647">
    <property type="entry name" value="HTH_TetR"/>
</dbReference>
<name>A0A6L6GF54_9GAMM</name>
<keyword evidence="3" id="KW-0804">Transcription</keyword>
<proteinExistence type="predicted"/>
<dbReference type="GeneID" id="86887391"/>
<feature type="DNA-binding region" description="H-T-H motif" evidence="4">
    <location>
        <begin position="29"/>
        <end position="48"/>
    </location>
</feature>
<comment type="caution">
    <text evidence="7">The sequence shown here is derived from an EMBL/GenBank/DDBJ whole genome shotgun (WGS) entry which is preliminary data.</text>
</comment>
<organism evidence="7 8">
    <name type="scientific">Acinetobacter faecalis</name>
    <dbReference type="NCBI Taxonomy" id="2665161"/>
    <lineage>
        <taxon>Bacteria</taxon>
        <taxon>Pseudomonadati</taxon>
        <taxon>Pseudomonadota</taxon>
        <taxon>Gammaproteobacteria</taxon>
        <taxon>Moraxellales</taxon>
        <taxon>Moraxellaceae</taxon>
        <taxon>Acinetobacter</taxon>
    </lineage>
</organism>
<dbReference type="EMBL" id="JAXHPO010000083">
    <property type="protein sequence ID" value="MDY6551495.1"/>
    <property type="molecule type" value="Genomic_DNA"/>
</dbReference>
<evidence type="ECO:0000313" key="7">
    <source>
        <dbReference type="EMBL" id="MTD11220.1"/>
    </source>
</evidence>
<dbReference type="Proteomes" id="UP001284094">
    <property type="component" value="Unassembled WGS sequence"/>
</dbReference>
<dbReference type="Gene3D" id="1.10.10.60">
    <property type="entry name" value="Homeodomain-like"/>
    <property type="match status" value="1"/>
</dbReference>
<dbReference type="PROSITE" id="PS50977">
    <property type="entry name" value="HTH_TETR_2"/>
    <property type="match status" value="1"/>
</dbReference>
<reference evidence="7 8" key="1">
    <citation type="submission" date="2019-11" db="EMBL/GenBank/DDBJ databases">
        <authorList>
            <person name="An D."/>
        </authorList>
    </citation>
    <scope>NUCLEOTIDE SEQUENCE [LARGE SCALE GENOMIC DNA]</scope>
    <source>
        <strain evidence="7 8">YIM 103518</strain>
    </source>
</reference>
<dbReference type="SUPFAM" id="SSF46689">
    <property type="entry name" value="Homeodomain-like"/>
    <property type="match status" value="1"/>
</dbReference>
<evidence type="ECO:0000313" key="8">
    <source>
        <dbReference type="Proteomes" id="UP000473854"/>
    </source>
</evidence>
<dbReference type="PANTHER" id="PTHR30055">
    <property type="entry name" value="HTH-TYPE TRANSCRIPTIONAL REGULATOR RUTR"/>
    <property type="match status" value="1"/>
</dbReference>
<evidence type="ECO:0000256" key="1">
    <source>
        <dbReference type="ARBA" id="ARBA00023015"/>
    </source>
</evidence>
<evidence type="ECO:0000256" key="4">
    <source>
        <dbReference type="PROSITE-ProRule" id="PRU00335"/>
    </source>
</evidence>
<dbReference type="GO" id="GO:0003700">
    <property type="term" value="F:DNA-binding transcription factor activity"/>
    <property type="evidence" value="ECO:0007669"/>
    <property type="project" value="TreeGrafter"/>
</dbReference>
<accession>A0A6L6GF54</accession>
<protein>
    <submittedName>
        <fullName evidence="7">TetR family transcriptional regulator</fullName>
    </submittedName>
    <submittedName>
        <fullName evidence="6">TetR/AcrR family transcriptional regulator</fullName>
    </submittedName>
</protein>
<dbReference type="Gene3D" id="1.10.357.10">
    <property type="entry name" value="Tetracycline Repressor, domain 2"/>
    <property type="match status" value="1"/>
</dbReference>